<dbReference type="AlphaFoldDB" id="A0A371ICN1"/>
<dbReference type="OrthoDB" id="8069526at2759"/>
<reference evidence="3" key="1">
    <citation type="submission" date="2018-05" db="EMBL/GenBank/DDBJ databases">
        <title>Draft genome of Mucuna pruriens seed.</title>
        <authorList>
            <person name="Nnadi N.E."/>
            <person name="Vos R."/>
            <person name="Hasami M.H."/>
            <person name="Devisetty U.K."/>
            <person name="Aguiy J.C."/>
        </authorList>
    </citation>
    <scope>NUCLEOTIDE SEQUENCE [LARGE SCALE GENOMIC DNA]</scope>
    <source>
        <strain evidence="3">JCA_2017</strain>
    </source>
</reference>
<feature type="domain" description="Retroviral polymerase SH3-like" evidence="2">
    <location>
        <begin position="16"/>
        <end position="70"/>
    </location>
</feature>
<dbReference type="Proteomes" id="UP000257109">
    <property type="component" value="Unassembled WGS sequence"/>
</dbReference>
<evidence type="ECO:0000256" key="1">
    <source>
        <dbReference type="SAM" id="MobiDB-lite"/>
    </source>
</evidence>
<gene>
    <name evidence="3" type="ORF">CR513_02369</name>
</gene>
<dbReference type="Pfam" id="PF25597">
    <property type="entry name" value="SH3_retrovirus"/>
    <property type="match status" value="1"/>
</dbReference>
<keyword evidence="4" id="KW-1185">Reference proteome</keyword>
<dbReference type="STRING" id="157652.A0A371ICN1"/>
<evidence type="ECO:0000313" key="4">
    <source>
        <dbReference type="Proteomes" id="UP000257109"/>
    </source>
</evidence>
<feature type="non-terminal residue" evidence="3">
    <location>
        <position position="1"/>
    </location>
</feature>
<sequence length="228" mass="25955">MKRNEAIYFLFRIFGCIGFIHVLDQKRSKLDDKITECVLLGVSEESKAYKLYDPFNKKIHISRDNKFQEDVACDLGEAKISKTIDANELNPMEKSCQAIEEVIRKGLNDVVATTNTTVPNSTSNLSDLSPRGIEIPTEGRARKGPTWMKDYVTSDDLTNEYAINFAMFASANPVTYNQASKKLVDPPPNCKIVSVKWIFKTKLKETKEIDKFKARLVYKLKRPCIVTF</sequence>
<feature type="region of interest" description="Disordered" evidence="1">
    <location>
        <begin position="121"/>
        <end position="140"/>
    </location>
</feature>
<dbReference type="EMBL" id="QJKJ01000405">
    <property type="protein sequence ID" value="RDY12788.1"/>
    <property type="molecule type" value="Genomic_DNA"/>
</dbReference>
<protein>
    <recommendedName>
        <fullName evidence="2">Retroviral polymerase SH3-like domain-containing protein</fullName>
    </recommendedName>
</protein>
<evidence type="ECO:0000259" key="2">
    <source>
        <dbReference type="Pfam" id="PF25597"/>
    </source>
</evidence>
<comment type="caution">
    <text evidence="3">The sequence shown here is derived from an EMBL/GenBank/DDBJ whole genome shotgun (WGS) entry which is preliminary data.</text>
</comment>
<evidence type="ECO:0000313" key="3">
    <source>
        <dbReference type="EMBL" id="RDY12788.1"/>
    </source>
</evidence>
<organism evidence="3 4">
    <name type="scientific">Mucuna pruriens</name>
    <name type="common">Velvet bean</name>
    <name type="synonym">Dolichos pruriens</name>
    <dbReference type="NCBI Taxonomy" id="157652"/>
    <lineage>
        <taxon>Eukaryota</taxon>
        <taxon>Viridiplantae</taxon>
        <taxon>Streptophyta</taxon>
        <taxon>Embryophyta</taxon>
        <taxon>Tracheophyta</taxon>
        <taxon>Spermatophyta</taxon>
        <taxon>Magnoliopsida</taxon>
        <taxon>eudicotyledons</taxon>
        <taxon>Gunneridae</taxon>
        <taxon>Pentapetalae</taxon>
        <taxon>rosids</taxon>
        <taxon>fabids</taxon>
        <taxon>Fabales</taxon>
        <taxon>Fabaceae</taxon>
        <taxon>Papilionoideae</taxon>
        <taxon>50 kb inversion clade</taxon>
        <taxon>NPAAA clade</taxon>
        <taxon>indigoferoid/millettioid clade</taxon>
        <taxon>Phaseoleae</taxon>
        <taxon>Mucuna</taxon>
    </lineage>
</organism>
<dbReference type="InterPro" id="IPR057670">
    <property type="entry name" value="SH3_retrovirus"/>
</dbReference>
<accession>A0A371ICN1</accession>
<name>A0A371ICN1_MUCPR</name>
<proteinExistence type="predicted"/>